<dbReference type="PANTHER" id="PTHR24206">
    <property type="entry name" value="OS06G0237300 PROTEIN"/>
    <property type="match status" value="1"/>
</dbReference>
<name>A0A8J4TIZ2_9TREM</name>
<dbReference type="CDD" id="cd08368">
    <property type="entry name" value="LIM"/>
    <property type="match status" value="1"/>
</dbReference>
<keyword evidence="7" id="KW-1185">Reference proteome</keyword>
<evidence type="ECO:0000256" key="3">
    <source>
        <dbReference type="ARBA" id="ARBA00023038"/>
    </source>
</evidence>
<dbReference type="GO" id="GO:0046872">
    <property type="term" value="F:metal ion binding"/>
    <property type="evidence" value="ECO:0007669"/>
    <property type="project" value="UniProtKB-KW"/>
</dbReference>
<dbReference type="OrthoDB" id="6129702at2759"/>
<evidence type="ECO:0000256" key="2">
    <source>
        <dbReference type="ARBA" id="ARBA00022833"/>
    </source>
</evidence>
<proteinExistence type="predicted"/>
<dbReference type="InterPro" id="IPR001781">
    <property type="entry name" value="Znf_LIM"/>
</dbReference>
<dbReference type="AlphaFoldDB" id="A0A8J4TIZ2"/>
<dbReference type="PROSITE" id="PS00478">
    <property type="entry name" value="LIM_DOMAIN_1"/>
    <property type="match status" value="2"/>
</dbReference>
<feature type="domain" description="LIM zinc-binding" evidence="5">
    <location>
        <begin position="224"/>
        <end position="284"/>
    </location>
</feature>
<protein>
    <recommendedName>
        <fullName evidence="5">LIM zinc-binding domain-containing protein</fullName>
    </recommendedName>
</protein>
<evidence type="ECO:0000256" key="1">
    <source>
        <dbReference type="ARBA" id="ARBA00022723"/>
    </source>
</evidence>
<dbReference type="Pfam" id="PF00412">
    <property type="entry name" value="LIM"/>
    <property type="match status" value="3"/>
</dbReference>
<evidence type="ECO:0000259" key="5">
    <source>
        <dbReference type="PROSITE" id="PS50023"/>
    </source>
</evidence>
<comment type="caution">
    <text evidence="6">The sequence shown here is derived from an EMBL/GenBank/DDBJ whole genome shotgun (WGS) entry which is preliminary data.</text>
</comment>
<keyword evidence="1 4" id="KW-0479">Metal-binding</keyword>
<organism evidence="6 7">
    <name type="scientific">Paragonimus heterotremus</name>
    <dbReference type="NCBI Taxonomy" id="100268"/>
    <lineage>
        <taxon>Eukaryota</taxon>
        <taxon>Metazoa</taxon>
        <taxon>Spiralia</taxon>
        <taxon>Lophotrochozoa</taxon>
        <taxon>Platyhelminthes</taxon>
        <taxon>Trematoda</taxon>
        <taxon>Digenea</taxon>
        <taxon>Plagiorchiida</taxon>
        <taxon>Troglotremata</taxon>
        <taxon>Troglotrematidae</taxon>
        <taxon>Paragonimus</taxon>
    </lineage>
</organism>
<dbReference type="SMART" id="SM00132">
    <property type="entry name" value="LIM"/>
    <property type="match status" value="3"/>
</dbReference>
<reference evidence="6" key="1">
    <citation type="submission" date="2019-05" db="EMBL/GenBank/DDBJ databases">
        <title>Annotation for the trematode Paragonimus heterotremus.</title>
        <authorList>
            <person name="Choi Y.-J."/>
        </authorList>
    </citation>
    <scope>NUCLEOTIDE SEQUENCE</scope>
    <source>
        <strain evidence="6">LC</strain>
    </source>
</reference>
<evidence type="ECO:0000313" key="7">
    <source>
        <dbReference type="Proteomes" id="UP000748531"/>
    </source>
</evidence>
<accession>A0A8J4TIZ2</accession>
<dbReference type="EMBL" id="LUCH01001798">
    <property type="protein sequence ID" value="KAF5402466.1"/>
    <property type="molecule type" value="Genomic_DNA"/>
</dbReference>
<keyword evidence="3 4" id="KW-0440">LIM domain</keyword>
<evidence type="ECO:0000313" key="6">
    <source>
        <dbReference type="EMBL" id="KAF5402466.1"/>
    </source>
</evidence>
<dbReference type="SUPFAM" id="SSF57716">
    <property type="entry name" value="Glucocorticoid receptor-like (DNA-binding domain)"/>
    <property type="match status" value="3"/>
</dbReference>
<dbReference type="PROSITE" id="PS50023">
    <property type="entry name" value="LIM_DOMAIN_2"/>
    <property type="match status" value="3"/>
</dbReference>
<feature type="domain" description="LIM zinc-binding" evidence="5">
    <location>
        <begin position="139"/>
        <end position="199"/>
    </location>
</feature>
<gene>
    <name evidence="6" type="ORF">PHET_03921</name>
</gene>
<feature type="domain" description="LIM zinc-binding" evidence="5">
    <location>
        <begin position="51"/>
        <end position="111"/>
    </location>
</feature>
<keyword evidence="2 4" id="KW-0862">Zinc</keyword>
<evidence type="ECO:0000256" key="4">
    <source>
        <dbReference type="PROSITE-ProRule" id="PRU00125"/>
    </source>
</evidence>
<sequence length="315" mass="35534">MDCSGCSQTCCPTPTESCTKTSVTDVCPTSLGQCSQESECYYEKRPVHLLGRCCICCRYVQPGCCLPLNGRLYHFECLSCATCGKRLGRYTFNECDGKVYCCGHYPAAVDSKIYPLLQPINIKPPPTTCPGKVVCLDQTPCYACGRKVYMTEMLRVMDRIYHKSCFKCQKCCTTLNLENYQVLDGAPFCKAHYKQLMNTRECEIIHSRNCGVIGPSSVTITETYNCPACSTPVDPPHSIKVQEEYYHPNCFKCTHCGRTLNIAMFEIAQGRLYCPEDYLQIFGRQQSISSKQSLMVLSDQVKNRWHPGQTQCNVR</sequence>
<dbReference type="Proteomes" id="UP000748531">
    <property type="component" value="Unassembled WGS sequence"/>
</dbReference>
<dbReference type="Gene3D" id="2.10.110.10">
    <property type="entry name" value="Cysteine Rich Protein"/>
    <property type="match status" value="3"/>
</dbReference>